<sequence>MSGRDQRVDHRRHVRSPRDRQQRVGRRIDDRRIRARARHQERDPTAERADHMGRHAPRLPVGDQRIAEAIGQFLRTVLRDLVQPVDDCGIAEPRQDRFCIGVEIEARHRGQHRRDILLDHRGDECGEGAIRHRFGHARRAAQQADIGEAGDILRQRRTHAAQGRDGVRPDVLDHPLDERLALDGSVVIQTDRVGHVGEQCRIACRRDRIDHRRGDAHRLGDPCRQVRIAGGGEGDERGVQFAPVARQIVARHRHERSDACGPARGEPRHQPADDAARRRARQIVDDIGVGHVQRAIGPQAIPLFGHRHRHQPDVGVGQQRRDLCMVVGPQEAFVYPDDAHGRLSVAHRERIQAVLRGQGFDRAGAAQRHGCDAPIGVACQQIVDIGRLMRTVEGAGAEMYDADLALRPLARRGDGVRHLGQDRDLALAVAFGGSGLARRDRDDAREQGLGCGVEPGVEHRARIEIDPAGLARGKVAVRCDLDRRHRETQRRPTSGGEQDRRRPRGGKGGGGYRIVARRLQQGEAGLRRLVAVIDHRADAGPPGLLHGTERFLLQRRDPAGDVAGGGVFRHRLAVIEEIAFEAVHDADNPVEYLRCGGAVHQRLFGAENLGDFGEDDAPTRSHDAVAHLPDQRVGRQARQAVRSTAFHAEDEIAERARRAVRPCRVGKRDDRGDALFDLVGAELGGQRADPAAMLRRNRIEQRRDLILFAAQPDDQDAAGIGMARQSGQDRAGAAQVIAQLRTAVRVGEGVDAIHRIADLCRGARRDPLRRPRDATDRRQHPDLITRRNPPVRTTIAHEGRGLGLRQGRRGHRRVAIVERRIERGRQIVAVNVRAGPDGGRGMADRKAVFEDGRSEAHRQQRNLVPARDIVFERDRAADRVPGGAVDRQRVAGACIVQHRGDRIGRRHLPCPRHAILSTFVSKTGQPTINDVARVAGVSKKTVSRVINRSPLLNEETRKRVEEVIADLSYIPNPQARALALRRNFLIGLVHDNPNAQTVMNVQQGMLEALHDTEFEMVVRPLDRGSATMLEDLRHFLERQRLFGVLLMPPISENDSVAKLCDDIGCRYVRMGSAVLDAADHMVASNDREAVHGAVAYLIEQGHRRIGLVAGPHGFRSARERRQGFEDALAEAGIALPRSMIADGNYTFDSGLVAAERLLDVVPRPTAIFSSNDEMAAGVIHAARQRGLEIPRDLSIIGFDDTPIAAHVWPPLTTVRWPIASMARSAALKLIAGGMEQEPDVEEPSLFLSTLIRRASVAAPRE</sequence>
<evidence type="ECO:0000256" key="3">
    <source>
        <dbReference type="ARBA" id="ARBA00023163"/>
    </source>
</evidence>
<feature type="region of interest" description="Disordered" evidence="4">
    <location>
        <begin position="254"/>
        <end position="275"/>
    </location>
</feature>
<evidence type="ECO:0000259" key="5">
    <source>
        <dbReference type="PROSITE" id="PS50932"/>
    </source>
</evidence>
<reference evidence="6 7" key="1">
    <citation type="journal article" date="2017" name="Curr. Biol.">
        <title>Genome architecture and evolution of a unichromosomal asexual nematode.</title>
        <authorList>
            <person name="Fradin H."/>
            <person name="Zegar C."/>
            <person name="Gutwein M."/>
            <person name="Lucas J."/>
            <person name="Kovtun M."/>
            <person name="Corcoran D."/>
            <person name="Baugh L.R."/>
            <person name="Kiontke K."/>
            <person name="Gunsalus K."/>
            <person name="Fitch D.H."/>
            <person name="Piano F."/>
        </authorList>
    </citation>
    <scope>NUCLEOTIDE SEQUENCE [LARGE SCALE GENOMIC DNA]</scope>
    <source>
        <strain evidence="6">PF1309</strain>
    </source>
</reference>
<evidence type="ECO:0000256" key="2">
    <source>
        <dbReference type="ARBA" id="ARBA00023125"/>
    </source>
</evidence>
<dbReference type="PROSITE" id="PS50932">
    <property type="entry name" value="HTH_LACI_2"/>
    <property type="match status" value="1"/>
</dbReference>
<dbReference type="Pfam" id="PF13377">
    <property type="entry name" value="Peripla_BP_3"/>
    <property type="match status" value="1"/>
</dbReference>
<dbReference type="SUPFAM" id="SSF53822">
    <property type="entry name" value="Periplasmic binding protein-like I"/>
    <property type="match status" value="1"/>
</dbReference>
<dbReference type="CDD" id="cd01392">
    <property type="entry name" value="HTH_LacI"/>
    <property type="match status" value="1"/>
</dbReference>
<dbReference type="PRINTS" id="PR00036">
    <property type="entry name" value="HTHLACI"/>
</dbReference>
<dbReference type="Gene3D" id="1.10.260.40">
    <property type="entry name" value="lambda repressor-like DNA-binding domains"/>
    <property type="match status" value="1"/>
</dbReference>
<accession>A0A2A2KCY3</accession>
<evidence type="ECO:0000313" key="6">
    <source>
        <dbReference type="EMBL" id="PAV71760.1"/>
    </source>
</evidence>
<dbReference type="InterPro" id="IPR000843">
    <property type="entry name" value="HTH_LacI"/>
</dbReference>
<dbReference type="GO" id="GO:0000976">
    <property type="term" value="F:transcription cis-regulatory region binding"/>
    <property type="evidence" value="ECO:0007669"/>
    <property type="project" value="TreeGrafter"/>
</dbReference>
<evidence type="ECO:0000313" key="7">
    <source>
        <dbReference type="Proteomes" id="UP000218231"/>
    </source>
</evidence>
<feature type="region of interest" description="Disordered" evidence="4">
    <location>
        <begin position="766"/>
        <end position="785"/>
    </location>
</feature>
<proteinExistence type="predicted"/>
<feature type="region of interest" description="Disordered" evidence="4">
    <location>
        <begin position="481"/>
        <end position="512"/>
    </location>
</feature>
<dbReference type="Gene3D" id="3.40.50.2300">
    <property type="match status" value="2"/>
</dbReference>
<name>A0A2A2KCY3_9BILA</name>
<dbReference type="AntiFam" id="ANF00167">
    <property type="entry name" value="Shadow ORF (opposite uxaA)"/>
</dbReference>
<feature type="domain" description="HTH lacI-type" evidence="5">
    <location>
        <begin position="926"/>
        <end position="980"/>
    </location>
</feature>
<feature type="compositionally biased region" description="Basic and acidic residues" evidence="4">
    <location>
        <begin position="16"/>
        <end position="53"/>
    </location>
</feature>
<dbReference type="EMBL" id="LIAE01008927">
    <property type="protein sequence ID" value="PAV71760.1"/>
    <property type="molecule type" value="Genomic_DNA"/>
</dbReference>
<dbReference type="SUPFAM" id="SSF47413">
    <property type="entry name" value="lambda repressor-like DNA-binding domains"/>
    <property type="match status" value="1"/>
</dbReference>
<organism evidence="6 7">
    <name type="scientific">Diploscapter pachys</name>
    <dbReference type="NCBI Taxonomy" id="2018661"/>
    <lineage>
        <taxon>Eukaryota</taxon>
        <taxon>Metazoa</taxon>
        <taxon>Ecdysozoa</taxon>
        <taxon>Nematoda</taxon>
        <taxon>Chromadorea</taxon>
        <taxon>Rhabditida</taxon>
        <taxon>Rhabditina</taxon>
        <taxon>Rhabditomorpha</taxon>
        <taxon>Rhabditoidea</taxon>
        <taxon>Rhabditidae</taxon>
        <taxon>Diploscapter</taxon>
    </lineage>
</organism>
<dbReference type="CDD" id="cd01545">
    <property type="entry name" value="PBP1_SalR"/>
    <property type="match status" value="1"/>
</dbReference>
<evidence type="ECO:0000256" key="4">
    <source>
        <dbReference type="SAM" id="MobiDB-lite"/>
    </source>
</evidence>
<dbReference type="Proteomes" id="UP000218231">
    <property type="component" value="Unassembled WGS sequence"/>
</dbReference>
<dbReference type="SMART" id="SM00354">
    <property type="entry name" value="HTH_LACI"/>
    <property type="match status" value="1"/>
</dbReference>
<dbReference type="PANTHER" id="PTHR30146:SF153">
    <property type="entry name" value="LACTOSE OPERON REPRESSOR"/>
    <property type="match status" value="1"/>
</dbReference>
<feature type="compositionally biased region" description="Basic and acidic residues" evidence="4">
    <location>
        <begin position="265"/>
        <end position="275"/>
    </location>
</feature>
<dbReference type="InterPro" id="IPR028082">
    <property type="entry name" value="Peripla_BP_I"/>
</dbReference>
<dbReference type="Pfam" id="PF00356">
    <property type="entry name" value="LacI"/>
    <property type="match status" value="1"/>
</dbReference>
<dbReference type="PROSITE" id="PS00356">
    <property type="entry name" value="HTH_LACI_1"/>
    <property type="match status" value="1"/>
</dbReference>
<dbReference type="AlphaFoldDB" id="A0A2A2KCY3"/>
<comment type="caution">
    <text evidence="6">The sequence shown here is derived from an EMBL/GenBank/DDBJ whole genome shotgun (WGS) entry which is preliminary data.</text>
</comment>
<protein>
    <recommendedName>
        <fullName evidence="5">HTH lacI-type domain-containing protein</fullName>
    </recommendedName>
</protein>
<keyword evidence="2" id="KW-0238">DNA-binding</keyword>
<dbReference type="PANTHER" id="PTHR30146">
    <property type="entry name" value="LACI-RELATED TRANSCRIPTIONAL REPRESSOR"/>
    <property type="match status" value="1"/>
</dbReference>
<dbReference type="InterPro" id="IPR010982">
    <property type="entry name" value="Lambda_DNA-bd_dom_sf"/>
</dbReference>
<dbReference type="STRING" id="2018661.A0A2A2KCY3"/>
<dbReference type="GO" id="GO:0005634">
    <property type="term" value="C:nucleus"/>
    <property type="evidence" value="ECO:0007669"/>
    <property type="project" value="UniProtKB-ARBA"/>
</dbReference>
<gene>
    <name evidence="6" type="ORF">WR25_15355</name>
</gene>
<dbReference type="OrthoDB" id="10035416at2759"/>
<keyword evidence="1" id="KW-0805">Transcription regulation</keyword>
<dbReference type="InterPro" id="IPR046335">
    <property type="entry name" value="LacI/GalR-like_sensor"/>
</dbReference>
<keyword evidence="7" id="KW-1185">Reference proteome</keyword>
<dbReference type="GO" id="GO:0003700">
    <property type="term" value="F:DNA-binding transcription factor activity"/>
    <property type="evidence" value="ECO:0007669"/>
    <property type="project" value="TreeGrafter"/>
</dbReference>
<feature type="region of interest" description="Disordered" evidence="4">
    <location>
        <begin position="1"/>
        <end position="58"/>
    </location>
</feature>
<keyword evidence="3" id="KW-0804">Transcription</keyword>
<evidence type="ECO:0000256" key="1">
    <source>
        <dbReference type="ARBA" id="ARBA00023015"/>
    </source>
</evidence>